<evidence type="ECO:0000256" key="3">
    <source>
        <dbReference type="SAM" id="MobiDB-lite"/>
    </source>
</evidence>
<name>A0ABN9VX50_9DINO</name>
<proteinExistence type="predicted"/>
<evidence type="ECO:0000256" key="2">
    <source>
        <dbReference type="ARBA" id="ARBA00023315"/>
    </source>
</evidence>
<feature type="domain" description="N-acetyltransferase" evidence="4">
    <location>
        <begin position="412"/>
        <end position="568"/>
    </location>
</feature>
<feature type="region of interest" description="Disordered" evidence="3">
    <location>
        <begin position="273"/>
        <end position="299"/>
    </location>
</feature>
<dbReference type="PANTHER" id="PTHR42919">
    <property type="entry name" value="N-ALPHA-ACETYLTRANSFERASE"/>
    <property type="match status" value="1"/>
</dbReference>
<feature type="region of interest" description="Disordered" evidence="3">
    <location>
        <begin position="72"/>
        <end position="99"/>
    </location>
</feature>
<gene>
    <name evidence="5" type="ORF">PCOR1329_LOCUS61129</name>
</gene>
<keyword evidence="1" id="KW-0808">Transferase</keyword>
<dbReference type="InterPro" id="IPR000182">
    <property type="entry name" value="GNAT_dom"/>
</dbReference>
<evidence type="ECO:0000313" key="6">
    <source>
        <dbReference type="Proteomes" id="UP001189429"/>
    </source>
</evidence>
<dbReference type="EMBL" id="CAUYUJ010017682">
    <property type="protein sequence ID" value="CAK0876941.1"/>
    <property type="molecule type" value="Genomic_DNA"/>
</dbReference>
<dbReference type="Gene3D" id="3.40.630.30">
    <property type="match status" value="1"/>
</dbReference>
<sequence length="588" mass="62792">MAAGGAAAASVAPPAMAAPGPAAGAWVALRLLKGRGESCDVGVARRALQGPTKLQGCGQNCADSVGKRVDHDATRDWQVGEKSAQRGTQANEGEGLSGYADGTMQMNGIGDFGIRGGVDVVVEEPFHVAEAITRKDTLDVEPHGNDVSFDGAQRGRWADGIDEDSLTSGTKNQEVEHDGLIPIVLHIVKDHQAEYQSQDGQDVHEDGLRTRAASRSSVDGDLISIVQHEQGDQQYGQDAAGEGQARELKQGTVDAAAELNVVPVVTSAEFQAETAGVTDSESTPKELDGQNVDGAVGAGLAPAGPELGLLPEDAQPPLPVQVEAVPGAPDGRLAPESPRHEEGSLRRRTRHKRRLELGQVGLTELFTPKRGLVSFEEQAGANHTKSVRSRFAVGEGGSFSERGADARKPLKLEFGNLTEKNVGQLRKLNTATFPVVYKDQFYQDLLQKHLAFSQLGYFAEVLVASICCRLEDRKDNGGKSLYIMTLSVLKPYRHRGMASQLMKWAIDKAQGDEGKAADVREIYLHVQTSNSGALSFYKSFAFEVVDELKAYYKDLDPPDCYVLRRAVAVGGSGDAQEAAAEQTVADGT</sequence>
<dbReference type="InterPro" id="IPR016181">
    <property type="entry name" value="Acyl_CoA_acyltransferase"/>
</dbReference>
<accession>A0ABN9VX50</accession>
<dbReference type="PROSITE" id="PS51186">
    <property type="entry name" value="GNAT"/>
    <property type="match status" value="1"/>
</dbReference>
<dbReference type="SUPFAM" id="SSF55729">
    <property type="entry name" value="Acyl-CoA N-acyltransferases (Nat)"/>
    <property type="match status" value="1"/>
</dbReference>
<protein>
    <recommendedName>
        <fullName evidence="4">N-acetyltransferase domain-containing protein</fullName>
    </recommendedName>
</protein>
<dbReference type="InterPro" id="IPR051556">
    <property type="entry name" value="N-term/lysine_N-AcTrnsfr"/>
</dbReference>
<dbReference type="PANTHER" id="PTHR42919:SF8">
    <property type="entry name" value="N-ALPHA-ACETYLTRANSFERASE 50"/>
    <property type="match status" value="1"/>
</dbReference>
<organism evidence="5 6">
    <name type="scientific">Prorocentrum cordatum</name>
    <dbReference type="NCBI Taxonomy" id="2364126"/>
    <lineage>
        <taxon>Eukaryota</taxon>
        <taxon>Sar</taxon>
        <taxon>Alveolata</taxon>
        <taxon>Dinophyceae</taxon>
        <taxon>Prorocentrales</taxon>
        <taxon>Prorocentraceae</taxon>
        <taxon>Prorocentrum</taxon>
    </lineage>
</organism>
<reference evidence="5" key="1">
    <citation type="submission" date="2023-10" db="EMBL/GenBank/DDBJ databases">
        <authorList>
            <person name="Chen Y."/>
            <person name="Shah S."/>
            <person name="Dougan E. K."/>
            <person name="Thang M."/>
            <person name="Chan C."/>
        </authorList>
    </citation>
    <scope>NUCLEOTIDE SEQUENCE [LARGE SCALE GENOMIC DNA]</scope>
</reference>
<evidence type="ECO:0000256" key="1">
    <source>
        <dbReference type="ARBA" id="ARBA00022679"/>
    </source>
</evidence>
<keyword evidence="6" id="KW-1185">Reference proteome</keyword>
<dbReference type="CDD" id="cd04301">
    <property type="entry name" value="NAT_SF"/>
    <property type="match status" value="1"/>
</dbReference>
<feature type="region of interest" description="Disordered" evidence="3">
    <location>
        <begin position="195"/>
        <end position="215"/>
    </location>
</feature>
<comment type="caution">
    <text evidence="5">The sequence shown here is derived from an EMBL/GenBank/DDBJ whole genome shotgun (WGS) entry which is preliminary data.</text>
</comment>
<feature type="region of interest" description="Disordered" evidence="3">
    <location>
        <begin position="326"/>
        <end position="351"/>
    </location>
</feature>
<dbReference type="Pfam" id="PF00583">
    <property type="entry name" value="Acetyltransf_1"/>
    <property type="match status" value="1"/>
</dbReference>
<evidence type="ECO:0000259" key="4">
    <source>
        <dbReference type="PROSITE" id="PS51186"/>
    </source>
</evidence>
<evidence type="ECO:0000313" key="5">
    <source>
        <dbReference type="EMBL" id="CAK0876941.1"/>
    </source>
</evidence>
<dbReference type="Proteomes" id="UP001189429">
    <property type="component" value="Unassembled WGS sequence"/>
</dbReference>
<keyword evidence="2" id="KW-0012">Acyltransferase</keyword>